<keyword evidence="2" id="KW-1185">Reference proteome</keyword>
<organism evidence="1 2">
    <name type="scientific">Sterolibacterium denitrificans</name>
    <dbReference type="NCBI Taxonomy" id="157592"/>
    <lineage>
        <taxon>Bacteria</taxon>
        <taxon>Pseudomonadati</taxon>
        <taxon>Pseudomonadota</taxon>
        <taxon>Betaproteobacteria</taxon>
        <taxon>Nitrosomonadales</taxon>
        <taxon>Sterolibacteriaceae</taxon>
        <taxon>Sterolibacterium</taxon>
    </lineage>
</organism>
<dbReference type="InterPro" id="IPR023375">
    <property type="entry name" value="ADC_dom_sf"/>
</dbReference>
<gene>
    <name evidence="1" type="ORF">SDENCHOL_11168</name>
</gene>
<sequence length="279" mass="31455">MTTEALAMAAIDARIDESRQKSRRPSDFLRGIVQTEFPLAAFDRMGKLPVFYYDNSSMTAVFTASTRQVRALLPDARMHPIELFPGRCVVAFSAFEYRDTDIDPYNEFSISFLMSYGHRTLPGIKLLHGLMTRCFEAYVWKLPVTTEIARWGGVELYGYPKFVADIEFRRPPGRTSCLLSEGGRNILMLEGQALAGAPAKPLRYRAYSMKNGIPLCANVYTHPLQYAQTMSSDAASLTLGDHDIARQLQRLELSASPLMYQYCPLNELVLFGPRNLIDD</sequence>
<evidence type="ECO:0000313" key="2">
    <source>
        <dbReference type="Proteomes" id="UP000242886"/>
    </source>
</evidence>
<protein>
    <recommendedName>
        <fullName evidence="3">Acetoacetate decarboxylase</fullName>
    </recommendedName>
</protein>
<dbReference type="InterPro" id="IPR010451">
    <property type="entry name" value="Acetoacetate_decarboxylase"/>
</dbReference>
<dbReference type="SUPFAM" id="SSF160104">
    <property type="entry name" value="Acetoacetate decarboxylase-like"/>
    <property type="match status" value="1"/>
</dbReference>
<name>A0A7Z7HQE3_9PROT</name>
<dbReference type="GO" id="GO:0016829">
    <property type="term" value="F:lyase activity"/>
    <property type="evidence" value="ECO:0007669"/>
    <property type="project" value="InterPro"/>
</dbReference>
<dbReference type="Pfam" id="PF06314">
    <property type="entry name" value="ADC"/>
    <property type="match status" value="1"/>
</dbReference>
<reference evidence="1" key="1">
    <citation type="submission" date="2017-03" db="EMBL/GenBank/DDBJ databases">
        <authorList>
            <consortium name="AG Boll"/>
        </authorList>
    </citation>
    <scope>NUCLEOTIDE SEQUENCE [LARGE SCALE GENOMIC DNA]</scope>
    <source>
        <strain evidence="1">Chol</strain>
    </source>
</reference>
<dbReference type="RefSeq" id="WP_172955008.1">
    <property type="nucleotide sequence ID" value="NZ_LT837803.1"/>
</dbReference>
<evidence type="ECO:0008006" key="3">
    <source>
        <dbReference type="Google" id="ProtNLM"/>
    </source>
</evidence>
<proteinExistence type="predicted"/>
<accession>A0A7Z7HQE3</accession>
<dbReference type="Proteomes" id="UP000242886">
    <property type="component" value="Chromosome SDENCHOL"/>
</dbReference>
<dbReference type="AlphaFoldDB" id="A0A7Z7HQE3"/>
<dbReference type="Gene3D" id="2.40.400.10">
    <property type="entry name" value="Acetoacetate decarboxylase-like"/>
    <property type="match status" value="1"/>
</dbReference>
<evidence type="ECO:0000313" key="1">
    <source>
        <dbReference type="EMBL" id="SMB24915.1"/>
    </source>
</evidence>
<dbReference type="EMBL" id="LT837803">
    <property type="protein sequence ID" value="SMB24915.1"/>
    <property type="molecule type" value="Genomic_DNA"/>
</dbReference>